<dbReference type="AlphaFoldDB" id="A0A5C7HGM4"/>
<feature type="compositionally biased region" description="Polar residues" evidence="1">
    <location>
        <begin position="517"/>
        <end position="527"/>
    </location>
</feature>
<evidence type="ECO:0008006" key="4">
    <source>
        <dbReference type="Google" id="ProtNLM"/>
    </source>
</evidence>
<dbReference type="Proteomes" id="UP000323000">
    <property type="component" value="Chromosome 8"/>
</dbReference>
<feature type="compositionally biased region" description="Basic and acidic residues" evidence="1">
    <location>
        <begin position="215"/>
        <end position="224"/>
    </location>
</feature>
<feature type="region of interest" description="Disordered" evidence="1">
    <location>
        <begin position="1"/>
        <end position="26"/>
    </location>
</feature>
<feature type="region of interest" description="Disordered" evidence="1">
    <location>
        <begin position="432"/>
        <end position="620"/>
    </location>
</feature>
<protein>
    <recommendedName>
        <fullName evidence="4">TPX2 C-terminal domain-containing protein</fullName>
    </recommendedName>
</protein>
<feature type="compositionally biased region" description="Polar residues" evidence="1">
    <location>
        <begin position="545"/>
        <end position="554"/>
    </location>
</feature>
<feature type="region of interest" description="Disordered" evidence="1">
    <location>
        <begin position="307"/>
        <end position="330"/>
    </location>
</feature>
<dbReference type="EMBL" id="VAHF01000008">
    <property type="protein sequence ID" value="TXG56131.1"/>
    <property type="molecule type" value="Genomic_DNA"/>
</dbReference>
<feature type="region of interest" description="Disordered" evidence="1">
    <location>
        <begin position="107"/>
        <end position="126"/>
    </location>
</feature>
<feature type="compositionally biased region" description="Polar residues" evidence="1">
    <location>
        <begin position="321"/>
        <end position="330"/>
    </location>
</feature>
<accession>A0A5C7HGM4</accession>
<feature type="compositionally biased region" description="Basic and acidic residues" evidence="1">
    <location>
        <begin position="107"/>
        <end position="117"/>
    </location>
</feature>
<feature type="region of interest" description="Disordered" evidence="1">
    <location>
        <begin position="215"/>
        <end position="275"/>
    </location>
</feature>
<proteinExistence type="predicted"/>
<gene>
    <name evidence="2" type="ORF">EZV62_017444</name>
</gene>
<feature type="compositionally biased region" description="Polar residues" evidence="1">
    <location>
        <begin position="593"/>
        <end position="620"/>
    </location>
</feature>
<evidence type="ECO:0000313" key="3">
    <source>
        <dbReference type="Proteomes" id="UP000323000"/>
    </source>
</evidence>
<feature type="compositionally biased region" description="Basic and acidic residues" evidence="1">
    <location>
        <begin position="464"/>
        <end position="474"/>
    </location>
</feature>
<feature type="compositionally biased region" description="Polar residues" evidence="1">
    <location>
        <begin position="567"/>
        <end position="584"/>
    </location>
</feature>
<evidence type="ECO:0000256" key="1">
    <source>
        <dbReference type="SAM" id="MobiDB-lite"/>
    </source>
</evidence>
<dbReference type="OrthoDB" id="621651at2759"/>
<name>A0A5C7HGM4_9ROSI</name>
<evidence type="ECO:0000313" key="2">
    <source>
        <dbReference type="EMBL" id="TXG56131.1"/>
    </source>
</evidence>
<feature type="compositionally biased region" description="Basic and acidic residues" evidence="1">
    <location>
        <begin position="432"/>
        <end position="448"/>
    </location>
</feature>
<organism evidence="2 3">
    <name type="scientific">Acer yangbiense</name>
    <dbReference type="NCBI Taxonomy" id="1000413"/>
    <lineage>
        <taxon>Eukaryota</taxon>
        <taxon>Viridiplantae</taxon>
        <taxon>Streptophyta</taxon>
        <taxon>Embryophyta</taxon>
        <taxon>Tracheophyta</taxon>
        <taxon>Spermatophyta</taxon>
        <taxon>Magnoliopsida</taxon>
        <taxon>eudicotyledons</taxon>
        <taxon>Gunneridae</taxon>
        <taxon>Pentapetalae</taxon>
        <taxon>rosids</taxon>
        <taxon>malvids</taxon>
        <taxon>Sapindales</taxon>
        <taxon>Sapindaceae</taxon>
        <taxon>Hippocastanoideae</taxon>
        <taxon>Acereae</taxon>
        <taxon>Acer</taxon>
    </lineage>
</organism>
<dbReference type="PANTHER" id="PTHR47067:SF16">
    <property type="entry name" value="TPX2 (TARGETING PROTEIN FOR XKLP2) PROTEIN FAMILY"/>
    <property type="match status" value="1"/>
</dbReference>
<dbReference type="PANTHER" id="PTHR47067">
    <property type="entry name" value="TPX2 (TARGETING PROTEIN FOR XKLP2) PROTEIN FAMILY-RELATED"/>
    <property type="match status" value="1"/>
</dbReference>
<feature type="compositionally biased region" description="Polar residues" evidence="1">
    <location>
        <begin position="451"/>
        <end position="462"/>
    </location>
</feature>
<dbReference type="InterPro" id="IPR044216">
    <property type="entry name" value="WDL7"/>
</dbReference>
<feature type="compositionally biased region" description="Basic and acidic residues" evidence="1">
    <location>
        <begin position="16"/>
        <end position="26"/>
    </location>
</feature>
<sequence length="620" mass="68850">MGESATLLRSFSHPSDASREAKEGDPIRALTESVSFGRFMSESLAWEKWSTFSHNRYLEEVERFSKPGSVAEKKAYFEAQHKRKAALKAAKLLEEANAFANDDVPELKTTSDFHNDSPMDTESANENSHMVIDEQKQEYMHTSDNDIPNKMELANTSSHTVIDEKNIPDTEVAHSANVAEDSGTADMEYAVDVENLNQADHSKQFQRADVHDKIADTTDEKTPNKEAVNQENSAPSSKKRQANSSSKSSTRSGASRLPLYPAKQVPSLPPTNVNNVAINSKKCVGDSNEKRRKIPKTLHMSINFSSRASEISKASPKMLRDSSTSIQTPTKAAVKGVSKHFSNIFQSEDKRNKSLVTKSVSGGITEDGKLHSPMVILGTATQNLQVPMEPKHKLQINPLLLSSGVKKGWQNGKRQEWTLQLTVFFQKLEEKNNSKEAEKEKAEHDTKKLRQSTVLKTKQNALQEKAKHEIEKLRQSTGSKVKANEDLHRVGSPSLSNRVKKILGTQPWSPKLGGKPTPTTVQDTSSRPPRRPSTKTESSKHVIDKNNQSTSRSITALPKLGRKPTLNMVQDTSTRPPWRSSMNAASFKRVIEKNNQSTTHSVTSLSKKNARENASPNIQS</sequence>
<keyword evidence="3" id="KW-1185">Reference proteome</keyword>
<feature type="compositionally biased region" description="Low complexity" evidence="1">
    <location>
        <begin position="242"/>
        <end position="256"/>
    </location>
</feature>
<comment type="caution">
    <text evidence="2">The sequence shown here is derived from an EMBL/GenBank/DDBJ whole genome shotgun (WGS) entry which is preliminary data.</text>
</comment>
<reference evidence="3" key="1">
    <citation type="journal article" date="2019" name="Gigascience">
        <title>De novo genome assembly of the endangered Acer yangbiense, a plant species with extremely small populations endemic to Yunnan Province, China.</title>
        <authorList>
            <person name="Yang J."/>
            <person name="Wariss H.M."/>
            <person name="Tao L."/>
            <person name="Zhang R."/>
            <person name="Yun Q."/>
            <person name="Hollingsworth P."/>
            <person name="Dao Z."/>
            <person name="Luo G."/>
            <person name="Guo H."/>
            <person name="Ma Y."/>
            <person name="Sun W."/>
        </authorList>
    </citation>
    <scope>NUCLEOTIDE SEQUENCE [LARGE SCALE GENOMIC DNA]</scope>
    <source>
        <strain evidence="3">cv. Malutang</strain>
    </source>
</reference>